<feature type="region of interest" description="Disordered" evidence="1">
    <location>
        <begin position="1"/>
        <end position="82"/>
    </location>
</feature>
<feature type="domain" description="YdbS-like PH" evidence="3">
    <location>
        <begin position="152"/>
        <end position="229"/>
    </location>
</feature>
<dbReference type="Pfam" id="PF03703">
    <property type="entry name" value="bPH_2"/>
    <property type="match status" value="1"/>
</dbReference>
<accession>A0ABX6GW01</accession>
<feature type="compositionally biased region" description="Basic and acidic residues" evidence="1">
    <location>
        <begin position="26"/>
        <end position="49"/>
    </location>
</feature>
<name>A0ABX6GW01_9MICO</name>
<dbReference type="PANTHER" id="PTHR34473">
    <property type="entry name" value="UPF0699 TRANSMEMBRANE PROTEIN YDBS"/>
    <property type="match status" value="1"/>
</dbReference>
<organism evidence="4 5">
    <name type="scientific">Rathayibacter festucae</name>
    <dbReference type="NCBI Taxonomy" id="110937"/>
    <lineage>
        <taxon>Bacteria</taxon>
        <taxon>Bacillati</taxon>
        <taxon>Actinomycetota</taxon>
        <taxon>Actinomycetes</taxon>
        <taxon>Micrococcales</taxon>
        <taxon>Microbacteriaceae</taxon>
        <taxon>Rathayibacter</taxon>
    </lineage>
</organism>
<dbReference type="InterPro" id="IPR005182">
    <property type="entry name" value="YdbS-like_PH"/>
</dbReference>
<reference evidence="5" key="1">
    <citation type="submission" date="2019-12" db="EMBL/GenBank/DDBJ databases">
        <title>Complete and draft genome sequences of new strains and members of some known species of the genus Rathayibacter isolated from plants.</title>
        <authorList>
            <person name="Tarlachkov S.V."/>
            <person name="Starodumova I.P."/>
            <person name="Dorofeeva L.V."/>
            <person name="Prisyazhnaya N.V."/>
            <person name="Leyn S."/>
            <person name="Zlamal J."/>
            <person name="Elan M."/>
            <person name="Osterman A.L."/>
            <person name="Nadler S."/>
            <person name="Subbotin S.A."/>
            <person name="Evtushenko L.I."/>
        </authorList>
    </citation>
    <scope>NUCLEOTIDE SEQUENCE [LARGE SCALE GENOMIC DNA]</scope>
    <source>
        <strain evidence="5">VKM Ac-2802</strain>
    </source>
</reference>
<dbReference type="PANTHER" id="PTHR34473:SF3">
    <property type="entry name" value="TRANSMEMBRANE PROTEIN-RELATED"/>
    <property type="match status" value="1"/>
</dbReference>
<evidence type="ECO:0000313" key="5">
    <source>
        <dbReference type="Proteomes" id="UP000464597"/>
    </source>
</evidence>
<keyword evidence="2" id="KW-0812">Transmembrane</keyword>
<evidence type="ECO:0000256" key="2">
    <source>
        <dbReference type="SAM" id="Phobius"/>
    </source>
</evidence>
<protein>
    <submittedName>
        <fullName evidence="4">PH domain-containing protein</fullName>
    </submittedName>
</protein>
<dbReference type="Proteomes" id="UP000464597">
    <property type="component" value="Chromosome"/>
</dbReference>
<feature type="compositionally biased region" description="Basic and acidic residues" evidence="1">
    <location>
        <begin position="60"/>
        <end position="72"/>
    </location>
</feature>
<proteinExistence type="predicted"/>
<evidence type="ECO:0000313" key="4">
    <source>
        <dbReference type="EMBL" id="QHC61705.1"/>
    </source>
</evidence>
<keyword evidence="2" id="KW-0472">Membrane</keyword>
<dbReference type="EMBL" id="CP047180">
    <property type="protein sequence ID" value="QHC61705.1"/>
    <property type="molecule type" value="Genomic_DNA"/>
</dbReference>
<gene>
    <name evidence="4" type="ORF">GSU69_02670</name>
</gene>
<feature type="transmembrane region" description="Helical" evidence="2">
    <location>
        <begin position="128"/>
        <end position="147"/>
    </location>
</feature>
<sequence length="240" mass="26130">MADDQEATPAAAPEPLSPEPLNPEPLSRREARSREAALEQERESVRPVRDAVQPEPDAVQSERDAVRPEGVRLDSAGTERATGGRLDLAGPWRRVSPKYVAVEVVSAVVSSVVLLAVPTFLLLIGVDWAWILVVAAAILAVTLLIVAPRRARAYGYRLREDDLLFRRGIMFQRFVSVPYGRMQLIDVNRGPLARALGLADLRFVTAAAATGVSIPGLVDGDAEELRDRLVELAESRRAGL</sequence>
<feature type="transmembrane region" description="Helical" evidence="2">
    <location>
        <begin position="100"/>
        <end position="122"/>
    </location>
</feature>
<keyword evidence="2" id="KW-1133">Transmembrane helix</keyword>
<evidence type="ECO:0000256" key="1">
    <source>
        <dbReference type="SAM" id="MobiDB-lite"/>
    </source>
</evidence>
<keyword evidence="5" id="KW-1185">Reference proteome</keyword>
<evidence type="ECO:0000259" key="3">
    <source>
        <dbReference type="Pfam" id="PF03703"/>
    </source>
</evidence>